<evidence type="ECO:0000256" key="1">
    <source>
        <dbReference type="SAM" id="Phobius"/>
    </source>
</evidence>
<dbReference type="AlphaFoldDB" id="A0A918LGX2"/>
<protein>
    <submittedName>
        <fullName evidence="2">Uncharacterized protein</fullName>
    </submittedName>
</protein>
<evidence type="ECO:0000313" key="3">
    <source>
        <dbReference type="Proteomes" id="UP000653493"/>
    </source>
</evidence>
<dbReference type="EMBL" id="BMSL01000011">
    <property type="protein sequence ID" value="GGS45856.1"/>
    <property type="molecule type" value="Genomic_DNA"/>
</dbReference>
<name>A0A918LGX2_STRGD</name>
<keyword evidence="3" id="KW-1185">Reference proteome</keyword>
<keyword evidence="1" id="KW-0472">Membrane</keyword>
<reference evidence="2" key="1">
    <citation type="journal article" date="2014" name="Int. J. Syst. Evol. Microbiol.">
        <title>Complete genome sequence of Corynebacterium casei LMG S-19264T (=DSM 44701T), isolated from a smear-ripened cheese.</title>
        <authorList>
            <consortium name="US DOE Joint Genome Institute (JGI-PGF)"/>
            <person name="Walter F."/>
            <person name="Albersmeier A."/>
            <person name="Kalinowski J."/>
            <person name="Ruckert C."/>
        </authorList>
    </citation>
    <scope>NUCLEOTIDE SEQUENCE</scope>
    <source>
        <strain evidence="2">JCM 4234</strain>
    </source>
</reference>
<comment type="caution">
    <text evidence="2">The sequence shown here is derived from an EMBL/GenBank/DDBJ whole genome shotgun (WGS) entry which is preliminary data.</text>
</comment>
<keyword evidence="1" id="KW-1133">Transmembrane helix</keyword>
<dbReference type="Proteomes" id="UP000653493">
    <property type="component" value="Unassembled WGS sequence"/>
</dbReference>
<accession>A0A918LGX2</accession>
<gene>
    <name evidence="2" type="ORF">GCM10010238_39470</name>
</gene>
<sequence length="82" mass="8775">MGSVTQLRQLRGLYSGGVAAWSACLLWNMVRGDGSARQTVLLLVLLAAFLGLLLWSTWCLWEAGARRPADRTAGTGAGPDRS</sequence>
<keyword evidence="1" id="KW-0812">Transmembrane</keyword>
<feature type="transmembrane region" description="Helical" evidence="1">
    <location>
        <begin position="42"/>
        <end position="61"/>
    </location>
</feature>
<organism evidence="2 3">
    <name type="scientific">Streptomyces griseoviridis</name>
    <dbReference type="NCBI Taxonomy" id="45398"/>
    <lineage>
        <taxon>Bacteria</taxon>
        <taxon>Bacillati</taxon>
        <taxon>Actinomycetota</taxon>
        <taxon>Actinomycetes</taxon>
        <taxon>Kitasatosporales</taxon>
        <taxon>Streptomycetaceae</taxon>
        <taxon>Streptomyces</taxon>
    </lineage>
</organism>
<feature type="transmembrane region" description="Helical" evidence="1">
    <location>
        <begin position="12"/>
        <end position="30"/>
    </location>
</feature>
<evidence type="ECO:0000313" key="2">
    <source>
        <dbReference type="EMBL" id="GGS45856.1"/>
    </source>
</evidence>
<proteinExistence type="predicted"/>
<reference evidence="2" key="2">
    <citation type="submission" date="2020-09" db="EMBL/GenBank/DDBJ databases">
        <authorList>
            <person name="Sun Q."/>
            <person name="Ohkuma M."/>
        </authorList>
    </citation>
    <scope>NUCLEOTIDE SEQUENCE</scope>
    <source>
        <strain evidence="2">JCM 4234</strain>
    </source>
</reference>